<dbReference type="RefSeq" id="WP_256304846.1">
    <property type="nucleotide sequence ID" value="NZ_JANFYS010000052.1"/>
</dbReference>
<evidence type="ECO:0000256" key="2">
    <source>
        <dbReference type="ARBA" id="ARBA00022670"/>
    </source>
</evidence>
<keyword evidence="4 6" id="KW-0720">Serine protease</keyword>
<keyword evidence="3 6" id="KW-0378">Hydrolase</keyword>
<dbReference type="PANTHER" id="PTHR43806">
    <property type="entry name" value="PEPTIDASE S8"/>
    <property type="match status" value="1"/>
</dbReference>
<gene>
    <name evidence="8" type="ORF">NE579_15185</name>
</gene>
<dbReference type="InterPro" id="IPR036852">
    <property type="entry name" value="Peptidase_S8/S53_dom_sf"/>
</dbReference>
<dbReference type="GO" id="GO:0006508">
    <property type="term" value="P:proteolysis"/>
    <property type="evidence" value="ECO:0007669"/>
    <property type="project" value="UniProtKB-KW"/>
</dbReference>
<protein>
    <submittedName>
        <fullName evidence="8">S8 family peptidase</fullName>
    </submittedName>
</protein>
<reference evidence="8" key="1">
    <citation type="submission" date="2022-06" db="EMBL/GenBank/DDBJ databases">
        <title>Isolation of gut microbiota from human fecal samples.</title>
        <authorList>
            <person name="Pamer E.G."/>
            <person name="Barat B."/>
            <person name="Waligurski E."/>
            <person name="Medina S."/>
            <person name="Paddock L."/>
            <person name="Mostad J."/>
        </authorList>
    </citation>
    <scope>NUCLEOTIDE SEQUENCE</scope>
    <source>
        <strain evidence="8">DFI.9.91</strain>
    </source>
</reference>
<dbReference type="Pfam" id="PF00082">
    <property type="entry name" value="Peptidase_S8"/>
    <property type="match status" value="1"/>
</dbReference>
<evidence type="ECO:0000256" key="4">
    <source>
        <dbReference type="ARBA" id="ARBA00022825"/>
    </source>
</evidence>
<feature type="domain" description="Peptidase S8/S53" evidence="7">
    <location>
        <begin position="108"/>
        <end position="516"/>
    </location>
</feature>
<evidence type="ECO:0000256" key="1">
    <source>
        <dbReference type="ARBA" id="ARBA00011073"/>
    </source>
</evidence>
<evidence type="ECO:0000256" key="3">
    <source>
        <dbReference type="ARBA" id="ARBA00022801"/>
    </source>
</evidence>
<dbReference type="PRINTS" id="PR00723">
    <property type="entry name" value="SUBTILISIN"/>
</dbReference>
<dbReference type="InterPro" id="IPR034045">
    <property type="entry name" value="Pep_S8_CspA-like"/>
</dbReference>
<evidence type="ECO:0000259" key="7">
    <source>
        <dbReference type="Pfam" id="PF00082"/>
    </source>
</evidence>
<evidence type="ECO:0000256" key="5">
    <source>
        <dbReference type="PIRSR" id="PIRSR615500-1"/>
    </source>
</evidence>
<dbReference type="GO" id="GO:0004252">
    <property type="term" value="F:serine-type endopeptidase activity"/>
    <property type="evidence" value="ECO:0007669"/>
    <property type="project" value="UniProtKB-UniRule"/>
</dbReference>
<dbReference type="Proteomes" id="UP001204562">
    <property type="component" value="Unassembled WGS sequence"/>
</dbReference>
<feature type="active site" description="Charge relay system" evidence="5 6">
    <location>
        <position position="117"/>
    </location>
</feature>
<comment type="similarity">
    <text evidence="1 6">Belongs to the peptidase S8 family.</text>
</comment>
<evidence type="ECO:0000313" key="9">
    <source>
        <dbReference type="Proteomes" id="UP001204562"/>
    </source>
</evidence>
<name>A0AAW5JTI3_9FIRM</name>
<dbReference type="AlphaFoldDB" id="A0AAW5JTI3"/>
<dbReference type="PIRSF" id="PIRSF037894">
    <property type="entry name" value="Subtilisin_rel_CspABC"/>
    <property type="match status" value="1"/>
</dbReference>
<dbReference type="InterPro" id="IPR017310">
    <property type="entry name" value="Pept_S8A_subtilisin_clostridia"/>
</dbReference>
<dbReference type="InterPro" id="IPR000209">
    <property type="entry name" value="Peptidase_S8/S53_dom"/>
</dbReference>
<sequence length="585" mass="64473">MALNIDDELNLPLSEFVKLPTTVDFQFLNTERFKIFAKSRPYIRLGTEFENGYIVGYINQAYVTQLLNDLGGDFLYFLPRIMSPTDSQSNDASGITRVLNQPFLNLSGRGVIIGIVDTGIDYRKDAFKFEDGSTKILGIWDQTVDGKRQDDLYFGSTYTSDDINNANRSSDPYSIVPSVDEDGHGTFLASVAASNEPGEYIGAAPKAYLLIVKLKKACQYLIDRYLVTNDNPNLYESTDYMLGMKYILDASEKFNMPIVMCIGMGTNDGAHDGSTLIEEYISFVSQRVGYAFVTAVGNEANAKHHTQGKIPATRAADRISIKVGEQGASFTVIIHSPGYDKISAGVTSPTGEAVPRVSFQSGLEYSNQLVLENTRITLRYFRDNNNNVIVSFKNATQGIWNIILYGDLIINGEYWAWLPITGQISPTVEFLRPTPEYTTVIPSTALRAIKCGAYNSKDQSLLVSSSWGPTRLFRIAPDFVAPGVDVKGIYPTGYGTMTGTSVAAAITAGITALLFEWGIVNGNKTAMDSDLIRSYLISGCQRESNLAYPNIQWGFGKVNLYGTFEVIKESALDFNTIIEEGDFSQ</sequence>
<dbReference type="Gene3D" id="2.60.120.1290">
    <property type="match status" value="1"/>
</dbReference>
<evidence type="ECO:0000313" key="8">
    <source>
        <dbReference type="EMBL" id="MCQ4771781.1"/>
    </source>
</evidence>
<dbReference type="PANTHER" id="PTHR43806:SF11">
    <property type="entry name" value="CEREVISIN-RELATED"/>
    <property type="match status" value="1"/>
</dbReference>
<feature type="active site" description="Charge relay system" evidence="5 6">
    <location>
        <position position="501"/>
    </location>
</feature>
<dbReference type="EMBL" id="JANFYS010000052">
    <property type="protein sequence ID" value="MCQ4771781.1"/>
    <property type="molecule type" value="Genomic_DNA"/>
</dbReference>
<dbReference type="CDD" id="cd07478">
    <property type="entry name" value="Peptidases_S8_CspA-like"/>
    <property type="match status" value="1"/>
</dbReference>
<dbReference type="PROSITE" id="PS51892">
    <property type="entry name" value="SUBTILASE"/>
    <property type="match status" value="1"/>
</dbReference>
<dbReference type="InterPro" id="IPR050131">
    <property type="entry name" value="Peptidase_S8_subtilisin-like"/>
</dbReference>
<proteinExistence type="inferred from homology"/>
<evidence type="ECO:0000256" key="6">
    <source>
        <dbReference type="PROSITE-ProRule" id="PRU01240"/>
    </source>
</evidence>
<dbReference type="Gene3D" id="3.40.50.200">
    <property type="entry name" value="Peptidase S8/S53 domain"/>
    <property type="match status" value="1"/>
</dbReference>
<dbReference type="InterPro" id="IPR015500">
    <property type="entry name" value="Peptidase_S8_subtilisin-rel"/>
</dbReference>
<comment type="caution">
    <text evidence="8">The sequence shown here is derived from an EMBL/GenBank/DDBJ whole genome shotgun (WGS) entry which is preliminary data.</text>
</comment>
<accession>A0AAW5JTI3</accession>
<keyword evidence="2 6" id="KW-0645">Protease</keyword>
<organism evidence="8 9">
    <name type="scientific">Intestinimonas massiliensis</name>
    <name type="common">ex Afouda et al. 2020</name>
    <dbReference type="NCBI Taxonomy" id="1673721"/>
    <lineage>
        <taxon>Bacteria</taxon>
        <taxon>Bacillati</taxon>
        <taxon>Bacillota</taxon>
        <taxon>Clostridia</taxon>
        <taxon>Eubacteriales</taxon>
        <taxon>Intestinimonas</taxon>
    </lineage>
</organism>
<feature type="active site" description="Charge relay system" evidence="5 6">
    <location>
        <position position="184"/>
    </location>
</feature>
<dbReference type="SUPFAM" id="SSF52743">
    <property type="entry name" value="Subtilisin-like"/>
    <property type="match status" value="1"/>
</dbReference>